<comment type="caution">
    <text evidence="2">The sequence shown here is derived from an EMBL/GenBank/DDBJ whole genome shotgun (WGS) entry which is preliminary data.</text>
</comment>
<evidence type="ECO:0000313" key="2">
    <source>
        <dbReference type="EMBL" id="GAA1766812.1"/>
    </source>
</evidence>
<dbReference type="InterPro" id="IPR010300">
    <property type="entry name" value="CDO_1"/>
</dbReference>
<sequence length="177" mass="19563">MTTVLTNPSSGMCTEVELRRRLTEALLSDIVERVAANPQTWAPLVGDGRSHTWARVPVREDVHVWVATWPTFQGTLLHSHDYATSAFRTVRGVLTEVRPDERGRLLPRKFGPGLTSVIGPGEIHDLRNELVDPAVTIHAYSERLTSITYYDWDAGAITESGRIHASNCAGAHNWPGA</sequence>
<dbReference type="SUPFAM" id="SSF51182">
    <property type="entry name" value="RmlC-like cupins"/>
    <property type="match status" value="1"/>
</dbReference>
<proteinExistence type="inferred from homology"/>
<organism evidence="2 3">
    <name type="scientific">Nostocoides vanveenii</name>
    <dbReference type="NCBI Taxonomy" id="330835"/>
    <lineage>
        <taxon>Bacteria</taxon>
        <taxon>Bacillati</taxon>
        <taxon>Actinomycetota</taxon>
        <taxon>Actinomycetes</taxon>
        <taxon>Micrococcales</taxon>
        <taxon>Intrasporangiaceae</taxon>
        <taxon>Nostocoides</taxon>
    </lineage>
</organism>
<evidence type="ECO:0000256" key="1">
    <source>
        <dbReference type="ARBA" id="ARBA00006622"/>
    </source>
</evidence>
<dbReference type="RefSeq" id="WP_324385647.1">
    <property type="nucleotide sequence ID" value="NZ_BAAAPN010000057.1"/>
</dbReference>
<gene>
    <name evidence="2" type="ORF">GCM10009810_27010</name>
</gene>
<dbReference type="EMBL" id="BAAAPN010000057">
    <property type="protein sequence ID" value="GAA1766812.1"/>
    <property type="molecule type" value="Genomic_DNA"/>
</dbReference>
<protein>
    <recommendedName>
        <fullName evidence="4">Cysteine dioxygenase</fullName>
    </recommendedName>
</protein>
<dbReference type="InterPro" id="IPR011051">
    <property type="entry name" value="RmlC_Cupin_sf"/>
</dbReference>
<name>A0ABN2KXL6_9MICO</name>
<dbReference type="InterPro" id="IPR014710">
    <property type="entry name" value="RmlC-like_jellyroll"/>
</dbReference>
<dbReference type="Pfam" id="PF05995">
    <property type="entry name" value="CDO_I"/>
    <property type="match status" value="1"/>
</dbReference>
<reference evidence="2 3" key="1">
    <citation type="journal article" date="2019" name="Int. J. Syst. Evol. Microbiol.">
        <title>The Global Catalogue of Microorganisms (GCM) 10K type strain sequencing project: providing services to taxonomists for standard genome sequencing and annotation.</title>
        <authorList>
            <consortium name="The Broad Institute Genomics Platform"/>
            <consortium name="The Broad Institute Genome Sequencing Center for Infectious Disease"/>
            <person name="Wu L."/>
            <person name="Ma J."/>
        </authorList>
    </citation>
    <scope>NUCLEOTIDE SEQUENCE [LARGE SCALE GENOMIC DNA]</scope>
    <source>
        <strain evidence="2 3">JCM 15591</strain>
    </source>
</reference>
<keyword evidence="3" id="KW-1185">Reference proteome</keyword>
<dbReference type="Gene3D" id="2.60.120.10">
    <property type="entry name" value="Jelly Rolls"/>
    <property type="match status" value="1"/>
</dbReference>
<comment type="similarity">
    <text evidence="1">Belongs to the cysteine dioxygenase family.</text>
</comment>
<evidence type="ECO:0008006" key="4">
    <source>
        <dbReference type="Google" id="ProtNLM"/>
    </source>
</evidence>
<accession>A0ABN2KXL6</accession>
<evidence type="ECO:0000313" key="3">
    <source>
        <dbReference type="Proteomes" id="UP001501475"/>
    </source>
</evidence>
<dbReference type="Proteomes" id="UP001501475">
    <property type="component" value="Unassembled WGS sequence"/>
</dbReference>